<dbReference type="InterPro" id="IPR037171">
    <property type="entry name" value="NagB/RpiA_transferase-like"/>
</dbReference>
<dbReference type="Gene3D" id="3.40.1080.10">
    <property type="entry name" value="Glutaconate Coenzyme A-transferase"/>
    <property type="match status" value="1"/>
</dbReference>
<dbReference type="RefSeq" id="WP_203020234.1">
    <property type="nucleotide sequence ID" value="NZ_CP032406.1"/>
</dbReference>
<dbReference type="PANTHER" id="PTHR43293">
    <property type="entry name" value="ACETATE COA-TRANSFERASE YDIF"/>
    <property type="match status" value="1"/>
</dbReference>
<keyword evidence="1" id="KW-0614">Plasmid</keyword>
<protein>
    <submittedName>
        <fullName evidence="1">Uncharacterized protein</fullName>
    </submittedName>
</protein>
<name>A0ABX7F1S8_9HYPH</name>
<dbReference type="SUPFAM" id="SSF100950">
    <property type="entry name" value="NagB/RpiA/CoA transferase-like"/>
    <property type="match status" value="1"/>
</dbReference>
<reference evidence="1 2" key="1">
    <citation type="submission" date="2018-09" db="EMBL/GenBank/DDBJ databases">
        <title>Rhizobium sp. MAE2-X.</title>
        <authorList>
            <person name="Lee Y."/>
            <person name="Jeon C.O."/>
        </authorList>
    </citation>
    <scope>NUCLEOTIDE SEQUENCE [LARGE SCALE GENOMIC DNA]</scope>
    <source>
        <strain evidence="1 2">MAE2-X</strain>
        <plasmid evidence="1 2">p1</plasmid>
    </source>
</reference>
<dbReference type="EMBL" id="CP032406">
    <property type="protein sequence ID" value="QRF54418.1"/>
    <property type="molecule type" value="Genomic_DNA"/>
</dbReference>
<organism evidence="1 2">
    <name type="scientific">Rhizobium rosettiformans</name>
    <dbReference type="NCBI Taxonomy" id="1368430"/>
    <lineage>
        <taxon>Bacteria</taxon>
        <taxon>Pseudomonadati</taxon>
        <taxon>Pseudomonadota</taxon>
        <taxon>Alphaproteobacteria</taxon>
        <taxon>Hyphomicrobiales</taxon>
        <taxon>Rhizobiaceae</taxon>
        <taxon>Rhizobium/Agrobacterium group</taxon>
        <taxon>Rhizobium</taxon>
    </lineage>
</organism>
<gene>
    <name evidence="1" type="ORF">D4A92_23195</name>
</gene>
<accession>A0ABX7F1S8</accession>
<dbReference type="PANTHER" id="PTHR43293:SF1">
    <property type="entry name" value="ACETATE COA-TRANSFERASE YDIF"/>
    <property type="match status" value="1"/>
</dbReference>
<sequence length="92" mass="10560">MQIVTEGKHRKFKNDLQQLTYSGKLASSEQRKALFVTERAVFAIQNARLRLQKIAPGIDLTRDSLAHMDFMREVPDTPLSWTRGSSDARKWA</sequence>
<dbReference type="Proteomes" id="UP000596351">
    <property type="component" value="Plasmid p1"/>
</dbReference>
<geneLocation type="plasmid" evidence="1 2">
    <name>p1</name>
</geneLocation>
<evidence type="ECO:0000313" key="2">
    <source>
        <dbReference type="Proteomes" id="UP000596351"/>
    </source>
</evidence>
<evidence type="ECO:0000313" key="1">
    <source>
        <dbReference type="EMBL" id="QRF54418.1"/>
    </source>
</evidence>
<proteinExistence type="predicted"/>
<keyword evidence="2" id="KW-1185">Reference proteome</keyword>